<accession>A0ABW9QX12</accession>
<organism evidence="6 7">
    <name type="scientific">Acidiferrimicrobium australe</name>
    <dbReference type="NCBI Taxonomy" id="2664430"/>
    <lineage>
        <taxon>Bacteria</taxon>
        <taxon>Bacillati</taxon>
        <taxon>Actinomycetota</taxon>
        <taxon>Acidimicrobiia</taxon>
        <taxon>Acidimicrobiales</taxon>
        <taxon>Acidimicrobiaceae</taxon>
        <taxon>Acidiferrimicrobium</taxon>
    </lineage>
</organism>
<comment type="caution">
    <text evidence="6">The sequence shown here is derived from an EMBL/GenBank/DDBJ whole genome shotgun (WGS) entry which is preliminary data.</text>
</comment>
<dbReference type="Gene3D" id="3.90.550.10">
    <property type="entry name" value="Spore Coat Polysaccharide Biosynthesis Protein SpsA, Chain A"/>
    <property type="match status" value="1"/>
</dbReference>
<feature type="domain" description="Glycosyltransferase 2-like" evidence="5">
    <location>
        <begin position="28"/>
        <end position="191"/>
    </location>
</feature>
<dbReference type="SUPFAM" id="SSF53448">
    <property type="entry name" value="Nucleotide-diphospho-sugar transferases"/>
    <property type="match status" value="1"/>
</dbReference>
<evidence type="ECO:0000256" key="2">
    <source>
        <dbReference type="ARBA" id="ARBA00022676"/>
    </source>
</evidence>
<keyword evidence="2" id="KW-0328">Glycosyltransferase</keyword>
<evidence type="ECO:0000313" key="6">
    <source>
        <dbReference type="EMBL" id="MST32903.1"/>
    </source>
</evidence>
<dbReference type="Proteomes" id="UP000437736">
    <property type="component" value="Unassembled WGS sequence"/>
</dbReference>
<dbReference type="InterPro" id="IPR029044">
    <property type="entry name" value="Nucleotide-diphossugar_trans"/>
</dbReference>
<proteinExistence type="inferred from homology"/>
<dbReference type="InterPro" id="IPR001173">
    <property type="entry name" value="Glyco_trans_2-like"/>
</dbReference>
<evidence type="ECO:0000256" key="3">
    <source>
        <dbReference type="ARBA" id="ARBA00022679"/>
    </source>
</evidence>
<dbReference type="Pfam" id="PF00535">
    <property type="entry name" value="Glycos_transf_2"/>
    <property type="match status" value="1"/>
</dbReference>
<evidence type="ECO:0000259" key="5">
    <source>
        <dbReference type="Pfam" id="PF00535"/>
    </source>
</evidence>
<name>A0ABW9QX12_9ACTN</name>
<evidence type="ECO:0000313" key="7">
    <source>
        <dbReference type="Proteomes" id="UP000437736"/>
    </source>
</evidence>
<dbReference type="EMBL" id="WJHE01000426">
    <property type="protein sequence ID" value="MST32903.1"/>
    <property type="molecule type" value="Genomic_DNA"/>
</dbReference>
<dbReference type="InterPro" id="IPR039528">
    <property type="entry name" value="DPM1-like"/>
</dbReference>
<protein>
    <submittedName>
        <fullName evidence="6">Glycosyltransferase</fullName>
    </submittedName>
</protein>
<reference evidence="6 7" key="1">
    <citation type="submission" date="2019-11" db="EMBL/GenBank/DDBJ databases">
        <title>Acidiferrimicrobium australis gen. nov., sp. nov., an acidophilic and obligately heterotrophic, member of the Actinobacteria that catalyses dissimilatory oxido- reduction of iron isolated from metal-rich acidic water in Chile.</title>
        <authorList>
            <person name="Gonzalez D."/>
            <person name="Huber K."/>
            <person name="Hedrich S."/>
            <person name="Rojas-Villalobos C."/>
            <person name="Quatrini R."/>
            <person name="Dinamarca M.A."/>
            <person name="Schwarz A."/>
            <person name="Canales C."/>
            <person name="Nancucheo I."/>
        </authorList>
    </citation>
    <scope>NUCLEOTIDE SEQUENCE [LARGE SCALE GENOMIC DNA]</scope>
    <source>
        <strain evidence="6 7">USS-CCA1</strain>
    </source>
</reference>
<dbReference type="CDD" id="cd06442">
    <property type="entry name" value="DPM1_like"/>
    <property type="match status" value="1"/>
</dbReference>
<evidence type="ECO:0000256" key="4">
    <source>
        <dbReference type="SAM" id="MobiDB-lite"/>
    </source>
</evidence>
<dbReference type="PANTHER" id="PTHR43398">
    <property type="entry name" value="DOLICHOL-PHOSPHATE MANNOSYLTRANSFERASE SUBUNIT 1"/>
    <property type="match status" value="1"/>
</dbReference>
<dbReference type="PANTHER" id="PTHR43398:SF1">
    <property type="entry name" value="DOLICHOL-PHOSPHATE MANNOSYLTRANSFERASE SUBUNIT 1"/>
    <property type="match status" value="1"/>
</dbReference>
<comment type="similarity">
    <text evidence="1">Belongs to the glycosyltransferase 2 family.</text>
</comment>
<keyword evidence="7" id="KW-1185">Reference proteome</keyword>
<gene>
    <name evidence="6" type="ORF">GHK86_09250</name>
</gene>
<keyword evidence="3" id="KW-0808">Transferase</keyword>
<evidence type="ECO:0000256" key="1">
    <source>
        <dbReference type="ARBA" id="ARBA00006739"/>
    </source>
</evidence>
<sequence>MPVVGTGGPTPPEGSVGSGPRGPSEPLVVIPTYREATTIGRVLDLLDAALPGVHVLVVDDGSPDGTAEVVRGRAGGRSGVHLLQRSAKRGLGAAYRTGFAWGLERGYGVFVEMDADLSHDPALVPALVDGLRDADLVIGSRYLSGGEIPDWAWYRRCLSLAGNRYAAYVLRLPLTDLTSGFRAYRAGILRAIDPLTTSADGYGFQIEMAYRAVETGARVVEVPIRFAERAEGRSKMSVGIAAEAFVRVTGWGIHRAAGGAVRGWWGGGRRGCG</sequence>
<feature type="region of interest" description="Disordered" evidence="4">
    <location>
        <begin position="1"/>
        <end position="26"/>
    </location>
</feature>